<sequence>REDFNQLNTAQITQIENEYKQTLQDVEESLTSNQTTNDTTTSNQQLQDEYHVVAQELTTLKNDNSTLSERVLTMEANLSFLREERIQQLQSKDHDIERSTFELHSLK</sequence>
<evidence type="ECO:0000313" key="2">
    <source>
        <dbReference type="EMBL" id="CAF4175631.1"/>
    </source>
</evidence>
<feature type="non-terminal residue" evidence="2">
    <location>
        <position position="1"/>
    </location>
</feature>
<proteinExistence type="predicted"/>
<reference evidence="2" key="1">
    <citation type="submission" date="2021-02" db="EMBL/GenBank/DDBJ databases">
        <authorList>
            <person name="Nowell W R."/>
        </authorList>
    </citation>
    <scope>NUCLEOTIDE SEQUENCE</scope>
</reference>
<feature type="non-terminal residue" evidence="2">
    <location>
        <position position="107"/>
    </location>
</feature>
<accession>A0A8S2RM48</accession>
<name>A0A8S2RM48_9BILA</name>
<comment type="caution">
    <text evidence="2">The sequence shown here is derived from an EMBL/GenBank/DDBJ whole genome shotgun (WGS) entry which is preliminary data.</text>
</comment>
<feature type="compositionally biased region" description="Low complexity" evidence="1">
    <location>
        <begin position="29"/>
        <end position="47"/>
    </location>
</feature>
<evidence type="ECO:0000256" key="1">
    <source>
        <dbReference type="SAM" id="MobiDB-lite"/>
    </source>
</evidence>
<dbReference type="AlphaFoldDB" id="A0A8S2RM48"/>
<dbReference type="Proteomes" id="UP000676336">
    <property type="component" value="Unassembled WGS sequence"/>
</dbReference>
<protein>
    <submittedName>
        <fullName evidence="2">Uncharacterized protein</fullName>
    </submittedName>
</protein>
<gene>
    <name evidence="2" type="ORF">SMN809_LOCUS20794</name>
</gene>
<organism evidence="2 3">
    <name type="scientific">Rotaria magnacalcarata</name>
    <dbReference type="NCBI Taxonomy" id="392030"/>
    <lineage>
        <taxon>Eukaryota</taxon>
        <taxon>Metazoa</taxon>
        <taxon>Spiralia</taxon>
        <taxon>Gnathifera</taxon>
        <taxon>Rotifera</taxon>
        <taxon>Eurotatoria</taxon>
        <taxon>Bdelloidea</taxon>
        <taxon>Philodinida</taxon>
        <taxon>Philodinidae</taxon>
        <taxon>Rotaria</taxon>
    </lineage>
</organism>
<evidence type="ECO:0000313" key="3">
    <source>
        <dbReference type="Proteomes" id="UP000676336"/>
    </source>
</evidence>
<dbReference type="EMBL" id="CAJOBI010014238">
    <property type="protein sequence ID" value="CAF4175631.1"/>
    <property type="molecule type" value="Genomic_DNA"/>
</dbReference>
<feature type="region of interest" description="Disordered" evidence="1">
    <location>
        <begin position="28"/>
        <end position="47"/>
    </location>
</feature>